<reference evidence="2" key="1">
    <citation type="submission" date="2021-03" db="EMBL/GenBank/DDBJ databases">
        <title>Draft genome sequence of rust myrtle Austropuccinia psidii MF-1, a brazilian biotype.</title>
        <authorList>
            <person name="Quecine M.C."/>
            <person name="Pachon D.M.R."/>
            <person name="Bonatelli M.L."/>
            <person name="Correr F.H."/>
            <person name="Franceschini L.M."/>
            <person name="Leite T.F."/>
            <person name="Margarido G.R.A."/>
            <person name="Almeida C.A."/>
            <person name="Ferrarezi J.A."/>
            <person name="Labate C.A."/>
        </authorList>
    </citation>
    <scope>NUCLEOTIDE SEQUENCE</scope>
    <source>
        <strain evidence="2">MF-1</strain>
    </source>
</reference>
<name>A0A9Q3IMK0_9BASI</name>
<dbReference type="OrthoDB" id="1072921at2759"/>
<sequence length="157" mass="17083">MGLTAIDDPRKNNPNYILKKSALVSHPCIAEIEADTEDPFVSSIQAVSGNEVLVLLYSGATHHVTGDISLFTHYKKADLSLSVASAKHHPVVGKGTISLECQSGRLILTKALHWPEIPGTIVSLGKFMKKNGHVVFENDIFKLKQNSCTYNSLIQGD</sequence>
<evidence type="ECO:0000313" key="2">
    <source>
        <dbReference type="EMBL" id="MBW0544674.1"/>
    </source>
</evidence>
<evidence type="ECO:0000313" key="3">
    <source>
        <dbReference type="Proteomes" id="UP000765509"/>
    </source>
</evidence>
<accession>A0A9Q3IMK0</accession>
<comment type="caution">
    <text evidence="2">The sequence shown here is derived from an EMBL/GenBank/DDBJ whole genome shotgun (WGS) entry which is preliminary data.</text>
</comment>
<feature type="domain" description="Retrovirus-related Pol polyprotein from transposon TNT 1-94-like beta-barrel" evidence="1">
    <location>
        <begin position="57"/>
        <end position="131"/>
    </location>
</feature>
<dbReference type="EMBL" id="AVOT02049510">
    <property type="protein sequence ID" value="MBW0544674.1"/>
    <property type="molecule type" value="Genomic_DNA"/>
</dbReference>
<dbReference type="Pfam" id="PF22936">
    <property type="entry name" value="Pol_BBD"/>
    <property type="match status" value="1"/>
</dbReference>
<dbReference type="Proteomes" id="UP000765509">
    <property type="component" value="Unassembled WGS sequence"/>
</dbReference>
<gene>
    <name evidence="2" type="ORF">O181_084389</name>
</gene>
<dbReference type="AlphaFoldDB" id="A0A9Q3IMK0"/>
<organism evidence="2 3">
    <name type="scientific">Austropuccinia psidii MF-1</name>
    <dbReference type="NCBI Taxonomy" id="1389203"/>
    <lineage>
        <taxon>Eukaryota</taxon>
        <taxon>Fungi</taxon>
        <taxon>Dikarya</taxon>
        <taxon>Basidiomycota</taxon>
        <taxon>Pucciniomycotina</taxon>
        <taxon>Pucciniomycetes</taxon>
        <taxon>Pucciniales</taxon>
        <taxon>Sphaerophragmiaceae</taxon>
        <taxon>Austropuccinia</taxon>
    </lineage>
</organism>
<proteinExistence type="predicted"/>
<keyword evidence="3" id="KW-1185">Reference proteome</keyword>
<protein>
    <recommendedName>
        <fullName evidence="1">Retrovirus-related Pol polyprotein from transposon TNT 1-94-like beta-barrel domain-containing protein</fullName>
    </recommendedName>
</protein>
<evidence type="ECO:0000259" key="1">
    <source>
        <dbReference type="Pfam" id="PF22936"/>
    </source>
</evidence>
<dbReference type="InterPro" id="IPR054722">
    <property type="entry name" value="PolX-like_BBD"/>
</dbReference>